<name>A0A1M6IVW6_9CLOT</name>
<dbReference type="Pfam" id="PF00724">
    <property type="entry name" value="Oxidored_FMN"/>
    <property type="match status" value="1"/>
</dbReference>
<dbReference type="InterPro" id="IPR001155">
    <property type="entry name" value="OxRdtase_FMN_N"/>
</dbReference>
<dbReference type="PANTHER" id="PTHR43303:SF4">
    <property type="entry name" value="NADPH DEHYDROGENASE C23G7.10C-RELATED"/>
    <property type="match status" value="1"/>
</dbReference>
<comment type="cofactor">
    <cofactor evidence="1">
        <name>FMN</name>
        <dbReference type="ChEBI" id="CHEBI:58210"/>
    </cofactor>
</comment>
<sequence>MNTFKDYTLKNMNLKNRIVMPPMCMYSSDNTGKANEFHYNHYITRAIGGVGLIIVESTGVVKNGRITDNDLGIWNNTQIDGLKNIVDGVRKYGSKIAIQLNHGGRKYTGIDGEIVAPSAIKFDEKSDLPKELTKDEITEIILNFKEAAKRAEKAGFDAIEIHAAHGYLIHQFLSPLSNIRTDEYGGNIKNRTRFLKEVLQAVAEVWPKEKPIFLRVSSYDYKSGGITLDNMVEIINDIKEYIDIVHVSTGGLIPAQINAYPGYQLNFSETIKVKCNIPTIAVGSITDVNMAEEILSNNRADLVAFGRELLRNPYLVLNEAKIRNLDIDYPKQYKNAFN</sequence>
<dbReference type="NCBIfam" id="NF010047">
    <property type="entry name" value="PRK13523.1"/>
    <property type="match status" value="1"/>
</dbReference>
<keyword evidence="5" id="KW-0560">Oxidoreductase</keyword>
<proteinExistence type="predicted"/>
<dbReference type="CDD" id="cd02932">
    <property type="entry name" value="OYE_YqiM_FMN"/>
    <property type="match status" value="1"/>
</dbReference>
<feature type="domain" description="NADH:flavin oxidoreductase/NADH oxidase N-terminal" evidence="6">
    <location>
        <begin position="4"/>
        <end position="318"/>
    </location>
</feature>
<keyword evidence="3" id="KW-0288">FMN</keyword>
<evidence type="ECO:0000259" key="6">
    <source>
        <dbReference type="Pfam" id="PF00724"/>
    </source>
</evidence>
<organism evidence="7 8">
    <name type="scientific">Clostridium cavendishii DSM 21758</name>
    <dbReference type="NCBI Taxonomy" id="1121302"/>
    <lineage>
        <taxon>Bacteria</taxon>
        <taxon>Bacillati</taxon>
        <taxon>Bacillota</taxon>
        <taxon>Clostridia</taxon>
        <taxon>Eubacteriales</taxon>
        <taxon>Clostridiaceae</taxon>
        <taxon>Clostridium</taxon>
    </lineage>
</organism>
<dbReference type="InterPro" id="IPR044152">
    <property type="entry name" value="YqjM-like"/>
</dbReference>
<evidence type="ECO:0000256" key="2">
    <source>
        <dbReference type="ARBA" id="ARBA00022630"/>
    </source>
</evidence>
<keyword evidence="2" id="KW-0285">Flavoprotein</keyword>
<evidence type="ECO:0000256" key="1">
    <source>
        <dbReference type="ARBA" id="ARBA00001917"/>
    </source>
</evidence>
<keyword evidence="4" id="KW-0521">NADP</keyword>
<evidence type="ECO:0000313" key="8">
    <source>
        <dbReference type="Proteomes" id="UP000184310"/>
    </source>
</evidence>
<accession>A0A1M6IVW6</accession>
<dbReference type="PANTHER" id="PTHR43303">
    <property type="entry name" value="NADPH DEHYDROGENASE C23G7.10C-RELATED"/>
    <property type="match status" value="1"/>
</dbReference>
<gene>
    <name evidence="7" type="ORF">SAMN02745163_01832</name>
</gene>
<dbReference type="GO" id="GO:0003959">
    <property type="term" value="F:NADPH dehydrogenase activity"/>
    <property type="evidence" value="ECO:0007669"/>
    <property type="project" value="InterPro"/>
</dbReference>
<dbReference type="GO" id="GO:0050661">
    <property type="term" value="F:NADP binding"/>
    <property type="evidence" value="ECO:0007669"/>
    <property type="project" value="InterPro"/>
</dbReference>
<dbReference type="RefSeq" id="WP_072986373.1">
    <property type="nucleotide sequence ID" value="NZ_FQZB01000008.1"/>
</dbReference>
<dbReference type="EMBL" id="FQZB01000008">
    <property type="protein sequence ID" value="SHJ38489.1"/>
    <property type="molecule type" value="Genomic_DNA"/>
</dbReference>
<evidence type="ECO:0000256" key="5">
    <source>
        <dbReference type="ARBA" id="ARBA00023002"/>
    </source>
</evidence>
<evidence type="ECO:0000313" key="7">
    <source>
        <dbReference type="EMBL" id="SHJ38489.1"/>
    </source>
</evidence>
<reference evidence="7 8" key="1">
    <citation type="submission" date="2016-11" db="EMBL/GenBank/DDBJ databases">
        <authorList>
            <person name="Jaros S."/>
            <person name="Januszkiewicz K."/>
            <person name="Wedrychowicz H."/>
        </authorList>
    </citation>
    <scope>NUCLEOTIDE SEQUENCE [LARGE SCALE GENOMIC DNA]</scope>
    <source>
        <strain evidence="7 8">DSM 21758</strain>
    </source>
</reference>
<keyword evidence="8" id="KW-1185">Reference proteome</keyword>
<dbReference type="STRING" id="1121302.SAMN02745163_01832"/>
<dbReference type="InterPro" id="IPR013785">
    <property type="entry name" value="Aldolase_TIM"/>
</dbReference>
<evidence type="ECO:0000256" key="3">
    <source>
        <dbReference type="ARBA" id="ARBA00022643"/>
    </source>
</evidence>
<evidence type="ECO:0000256" key="4">
    <source>
        <dbReference type="ARBA" id="ARBA00022857"/>
    </source>
</evidence>
<dbReference type="GO" id="GO:0010181">
    <property type="term" value="F:FMN binding"/>
    <property type="evidence" value="ECO:0007669"/>
    <property type="project" value="InterPro"/>
</dbReference>
<dbReference type="AlphaFoldDB" id="A0A1M6IVW6"/>
<dbReference type="Gene3D" id="3.20.20.70">
    <property type="entry name" value="Aldolase class I"/>
    <property type="match status" value="1"/>
</dbReference>
<protein>
    <submittedName>
        <fullName evidence="7">NADPH2 dehydrogenase</fullName>
    </submittedName>
</protein>
<dbReference type="Proteomes" id="UP000184310">
    <property type="component" value="Unassembled WGS sequence"/>
</dbReference>
<dbReference type="SUPFAM" id="SSF51395">
    <property type="entry name" value="FMN-linked oxidoreductases"/>
    <property type="match status" value="1"/>
</dbReference>
<dbReference type="OrthoDB" id="9772736at2"/>